<dbReference type="InterPro" id="IPR032181">
    <property type="entry name" value="DUF5013"/>
</dbReference>
<dbReference type="Proteomes" id="UP000676386">
    <property type="component" value="Unassembled WGS sequence"/>
</dbReference>
<dbReference type="InterPro" id="IPR013783">
    <property type="entry name" value="Ig-like_fold"/>
</dbReference>
<dbReference type="InterPro" id="IPR036116">
    <property type="entry name" value="FN3_sf"/>
</dbReference>
<proteinExistence type="predicted"/>
<keyword evidence="3" id="KW-1185">Reference proteome</keyword>
<organism evidence="2 3">
    <name type="scientific">Chitinophaga hostae</name>
    <dbReference type="NCBI Taxonomy" id="2831022"/>
    <lineage>
        <taxon>Bacteria</taxon>
        <taxon>Pseudomonadati</taxon>
        <taxon>Bacteroidota</taxon>
        <taxon>Chitinophagia</taxon>
        <taxon>Chitinophagales</taxon>
        <taxon>Chitinophagaceae</taxon>
        <taxon>Chitinophaga</taxon>
    </lineage>
</organism>
<dbReference type="Gene3D" id="2.60.40.10">
    <property type="entry name" value="Immunoglobulins"/>
    <property type="match status" value="1"/>
</dbReference>
<dbReference type="SUPFAM" id="SSF49265">
    <property type="entry name" value="Fibronectin type III"/>
    <property type="match status" value="1"/>
</dbReference>
<dbReference type="EMBL" id="JAGTXB010000005">
    <property type="protein sequence ID" value="MBS0028200.1"/>
    <property type="molecule type" value="Genomic_DNA"/>
</dbReference>
<comment type="caution">
    <text evidence="2">The sequence shown here is derived from an EMBL/GenBank/DDBJ whole genome shotgun (WGS) entry which is preliminary data.</text>
</comment>
<dbReference type="Pfam" id="PF16405">
    <property type="entry name" value="DUF5013"/>
    <property type="match status" value="1"/>
</dbReference>
<name>A0ABS5IZ76_9BACT</name>
<dbReference type="PROSITE" id="PS51257">
    <property type="entry name" value="PROKAR_LIPOPROTEIN"/>
    <property type="match status" value="1"/>
</dbReference>
<evidence type="ECO:0000313" key="3">
    <source>
        <dbReference type="Proteomes" id="UP000676386"/>
    </source>
</evidence>
<feature type="domain" description="DUF5013" evidence="1">
    <location>
        <begin position="239"/>
        <end position="370"/>
    </location>
</feature>
<gene>
    <name evidence="2" type="ORF">KE626_12855</name>
</gene>
<dbReference type="RefSeq" id="WP_211973307.1">
    <property type="nucleotide sequence ID" value="NZ_CBFHAM010000110.1"/>
</dbReference>
<accession>A0ABS5IZ76</accession>
<reference evidence="2 3" key="1">
    <citation type="submission" date="2021-04" db="EMBL/GenBank/DDBJ databases">
        <title>Chitinophaga sp. nov., isolated from the rhizosphere soil.</title>
        <authorList>
            <person name="He S."/>
        </authorList>
    </citation>
    <scope>NUCLEOTIDE SEQUENCE [LARGE SCALE GENOMIC DNA]</scope>
    <source>
        <strain evidence="2 3">2R12</strain>
    </source>
</reference>
<sequence>MSRKVIFILPMLGGIFLAGCEKLDTEYRQYLNGKEEIYPGVPSDVSCNPGNKRVEFTWKPSPDPTVSKYVIYWNNYKDSSVLKVPDGKQSLFTGGIVGGFNEGTYFFVIRAFDNKNNKSVPLVVNNVSIYGDYYLSGLANRTVKSTELGADKTVKVTFNAPADGTNILTEIKYTSSSDKDEVARLLPGENLLSINNWKAGTSIVYRSAYKPVLNSLDTFYAKKYDTLVIKQDVTAQYLKNTAQPFLSVQSVNRFRDPAYWTVNAAVQNHNGMGGWGSDNNTVLCMESGWGSPDIVNGKMYQTTVLPAGAYSFEVELGSYEYGGNPVRLVAIEGTTLPDFSNDQVPGALGVADLALKNITFTVPQSGPVTLGFLVRMQGNLYWRVTKVRLLQHFM</sequence>
<dbReference type="Pfam" id="PF16389">
    <property type="entry name" value="DUF4998"/>
    <property type="match status" value="1"/>
</dbReference>
<protein>
    <submittedName>
        <fullName evidence="2">DUF5013 domain-containing protein</fullName>
    </submittedName>
</protein>
<evidence type="ECO:0000313" key="2">
    <source>
        <dbReference type="EMBL" id="MBS0028200.1"/>
    </source>
</evidence>
<evidence type="ECO:0000259" key="1">
    <source>
        <dbReference type="Pfam" id="PF16405"/>
    </source>
</evidence>